<dbReference type="PANTHER" id="PTHR43662">
    <property type="match status" value="1"/>
</dbReference>
<evidence type="ECO:0000313" key="6">
    <source>
        <dbReference type="Proteomes" id="UP000238362"/>
    </source>
</evidence>
<dbReference type="EMBL" id="PVNH01000001">
    <property type="protein sequence ID" value="PRX51298.1"/>
    <property type="molecule type" value="Genomic_DNA"/>
</dbReference>
<evidence type="ECO:0000256" key="3">
    <source>
        <dbReference type="SAM" id="SignalP"/>
    </source>
</evidence>
<sequence>MPRNQGRHRVTRRTKLATGAIALALAVGGLAVVTTAGDPGRAGADDTAGDPRYVDITTVAPNVDPVPPGADASTGTFTVDCGRNEEGHFNADNVIAQPGVANGAQHVHDYVGNLSTNSESTNESLAAAETTCANGDLSSYYWPVLRVNTEAGDGSGDGDRGNAGPGKRWRDEVRRNASLRSRALDRLRLPRVECPDVVTELPPVPDAAMGQVNRELASLDRQEAQADRRIEATRGEGGPDFVRNAVLGPLEARRAATIDRIRTILRRFGQRMEELRRLVPCAERDQDEGGIDNGGENSEGDGAPDGGQDGEFAEPQGENFELPGNEGEIQRAADVDITFRGSPAGPVSAMPRFLRVLTGQAKPTANGDALARPAFSCEGFTDRLIDRYPVCPEGSDVLRIHDFPSCWDGENIDSPNHRDHIVFPDEETGQCPDGFTAVPQLRITLSYDIPREVQEAGQYAIDSFPEENNNPASDHDDFANVMTQDIMNRVVNCINDGETCRE</sequence>
<evidence type="ECO:0000256" key="2">
    <source>
        <dbReference type="SAM" id="MobiDB-lite"/>
    </source>
</evidence>
<dbReference type="Pfam" id="PF09362">
    <property type="entry name" value="DUF1996"/>
    <property type="match status" value="1"/>
</dbReference>
<protein>
    <submittedName>
        <fullName evidence="5">Uncharacterized protein DUF1996</fullName>
    </submittedName>
</protein>
<feature type="signal peptide" evidence="3">
    <location>
        <begin position="1"/>
        <end position="31"/>
    </location>
</feature>
<feature type="region of interest" description="Disordered" evidence="2">
    <location>
        <begin position="279"/>
        <end position="324"/>
    </location>
</feature>
<organism evidence="5 6">
    <name type="scientific">Prauserella shujinwangii</name>
    <dbReference type="NCBI Taxonomy" id="1453103"/>
    <lineage>
        <taxon>Bacteria</taxon>
        <taxon>Bacillati</taxon>
        <taxon>Actinomycetota</taxon>
        <taxon>Actinomycetes</taxon>
        <taxon>Pseudonocardiales</taxon>
        <taxon>Pseudonocardiaceae</taxon>
        <taxon>Prauserella</taxon>
    </lineage>
</organism>
<feature type="coiled-coil region" evidence="1">
    <location>
        <begin position="209"/>
        <end position="236"/>
    </location>
</feature>
<dbReference type="Proteomes" id="UP000238362">
    <property type="component" value="Unassembled WGS sequence"/>
</dbReference>
<proteinExistence type="predicted"/>
<dbReference type="InterPro" id="IPR018535">
    <property type="entry name" value="DUF1996"/>
</dbReference>
<dbReference type="RefSeq" id="WP_106176781.1">
    <property type="nucleotide sequence ID" value="NZ_PVNH01000001.1"/>
</dbReference>
<gene>
    <name evidence="5" type="ORF">B0I33_101451</name>
</gene>
<feature type="region of interest" description="Disordered" evidence="2">
    <location>
        <begin position="149"/>
        <end position="169"/>
    </location>
</feature>
<evidence type="ECO:0000256" key="1">
    <source>
        <dbReference type="SAM" id="Coils"/>
    </source>
</evidence>
<dbReference type="PROSITE" id="PS51318">
    <property type="entry name" value="TAT"/>
    <property type="match status" value="1"/>
</dbReference>
<name>A0A2T0M3I0_9PSEU</name>
<dbReference type="InterPro" id="IPR006311">
    <property type="entry name" value="TAT_signal"/>
</dbReference>
<keyword evidence="3" id="KW-0732">Signal</keyword>
<feature type="domain" description="DUF1996" evidence="4">
    <location>
        <begin position="346"/>
        <end position="480"/>
    </location>
</feature>
<keyword evidence="1" id="KW-0175">Coiled coil</keyword>
<feature type="chain" id="PRO_5038581028" evidence="3">
    <location>
        <begin position="32"/>
        <end position="502"/>
    </location>
</feature>
<evidence type="ECO:0000313" key="5">
    <source>
        <dbReference type="EMBL" id="PRX51298.1"/>
    </source>
</evidence>
<accession>A0A2T0M3I0</accession>
<dbReference type="AlphaFoldDB" id="A0A2T0M3I0"/>
<comment type="caution">
    <text evidence="5">The sequence shown here is derived from an EMBL/GenBank/DDBJ whole genome shotgun (WGS) entry which is preliminary data.</text>
</comment>
<reference evidence="5 6" key="1">
    <citation type="submission" date="2018-03" db="EMBL/GenBank/DDBJ databases">
        <title>Genomic Encyclopedia of Type Strains, Phase III (KMG-III): the genomes of soil and plant-associated and newly described type strains.</title>
        <authorList>
            <person name="Whitman W."/>
        </authorList>
    </citation>
    <scope>NUCLEOTIDE SEQUENCE [LARGE SCALE GENOMIC DNA]</scope>
    <source>
        <strain evidence="5 6">CGMCC 4.7125</strain>
    </source>
</reference>
<keyword evidence="6" id="KW-1185">Reference proteome</keyword>
<dbReference type="OrthoDB" id="581239at2"/>
<evidence type="ECO:0000259" key="4">
    <source>
        <dbReference type="Pfam" id="PF09362"/>
    </source>
</evidence>
<dbReference type="PANTHER" id="PTHR43662:SF3">
    <property type="entry name" value="DOMAIN PROTEIN, PUTATIVE (AFU_ORTHOLOGUE AFUA_6G11970)-RELATED"/>
    <property type="match status" value="1"/>
</dbReference>